<dbReference type="EMBL" id="CAMAPF010000028">
    <property type="protein sequence ID" value="CAH9075453.1"/>
    <property type="molecule type" value="Genomic_DNA"/>
</dbReference>
<comment type="caution">
    <text evidence="1">The sequence shown here is derived from an EMBL/GenBank/DDBJ whole genome shotgun (WGS) entry which is preliminary data.</text>
</comment>
<name>A0AAV0CGT9_9ASTE</name>
<dbReference type="AlphaFoldDB" id="A0AAV0CGT9"/>
<keyword evidence="3" id="KW-1185">Reference proteome</keyword>
<reference evidence="1" key="1">
    <citation type="submission" date="2022-07" db="EMBL/GenBank/DDBJ databases">
        <authorList>
            <person name="Macas J."/>
            <person name="Novak P."/>
            <person name="Neumann P."/>
        </authorList>
    </citation>
    <scope>NUCLEOTIDE SEQUENCE</scope>
</reference>
<protein>
    <submittedName>
        <fullName evidence="1">Uncharacterized protein</fullName>
    </submittedName>
</protein>
<accession>A0AAV0CGT9</accession>
<dbReference type="Proteomes" id="UP001152523">
    <property type="component" value="Unassembled WGS sequence"/>
</dbReference>
<evidence type="ECO:0000313" key="3">
    <source>
        <dbReference type="Proteomes" id="UP001152523"/>
    </source>
</evidence>
<proteinExistence type="predicted"/>
<sequence length="126" mass="13893">MDSSISKALLQVDIIHSVSLNNSLEVTAIEDTTRSDPGLDPSLAIIKDFFQNAMTNGVDSLSHFLLKEFRIILTDSLQNQKLSTEEKKTSMCANSGDVFTGNHYSEDFVSEGVFDEPLCTHSGMIF</sequence>
<organism evidence="1 3">
    <name type="scientific">Cuscuta epithymum</name>
    <dbReference type="NCBI Taxonomy" id="186058"/>
    <lineage>
        <taxon>Eukaryota</taxon>
        <taxon>Viridiplantae</taxon>
        <taxon>Streptophyta</taxon>
        <taxon>Embryophyta</taxon>
        <taxon>Tracheophyta</taxon>
        <taxon>Spermatophyta</taxon>
        <taxon>Magnoliopsida</taxon>
        <taxon>eudicotyledons</taxon>
        <taxon>Gunneridae</taxon>
        <taxon>Pentapetalae</taxon>
        <taxon>asterids</taxon>
        <taxon>lamiids</taxon>
        <taxon>Solanales</taxon>
        <taxon>Convolvulaceae</taxon>
        <taxon>Cuscuteae</taxon>
        <taxon>Cuscuta</taxon>
        <taxon>Cuscuta subgen. Cuscuta</taxon>
    </lineage>
</organism>
<evidence type="ECO:0000313" key="2">
    <source>
        <dbReference type="EMBL" id="CAH9132851.1"/>
    </source>
</evidence>
<gene>
    <name evidence="2" type="ORF">CEPIT_LOCUS32501</name>
    <name evidence="1" type="ORF">CEPIT_LOCUS5423</name>
</gene>
<dbReference type="EMBL" id="CAMAPF010000973">
    <property type="protein sequence ID" value="CAH9132851.1"/>
    <property type="molecule type" value="Genomic_DNA"/>
</dbReference>
<evidence type="ECO:0000313" key="1">
    <source>
        <dbReference type="EMBL" id="CAH9075453.1"/>
    </source>
</evidence>